<organism evidence="1 2">
    <name type="scientific">Winogradskyella wandonensis</name>
    <dbReference type="NCBI Taxonomy" id="1442586"/>
    <lineage>
        <taxon>Bacteria</taxon>
        <taxon>Pseudomonadati</taxon>
        <taxon>Bacteroidota</taxon>
        <taxon>Flavobacteriia</taxon>
        <taxon>Flavobacteriales</taxon>
        <taxon>Flavobacteriaceae</taxon>
        <taxon>Winogradskyella</taxon>
    </lineage>
</organism>
<reference evidence="1 2" key="1">
    <citation type="journal article" date="2015" name="Stand. Genomic Sci.">
        <title>Genomic Encyclopedia of Bacterial and Archaeal Type Strains, Phase III: the genomes of soil and plant-associated and newly described type strains.</title>
        <authorList>
            <person name="Whitman W.B."/>
            <person name="Woyke T."/>
            <person name="Klenk H.P."/>
            <person name="Zhou Y."/>
            <person name="Lilburn T.G."/>
            <person name="Beck B.J."/>
            <person name="De Vos P."/>
            <person name="Vandamme P."/>
            <person name="Eisen J.A."/>
            <person name="Garrity G."/>
            <person name="Hugenholtz P."/>
            <person name="Kyrpides N.C."/>
        </authorList>
    </citation>
    <scope>NUCLEOTIDE SEQUENCE [LARGE SCALE GENOMIC DNA]</scope>
    <source>
        <strain evidence="1 2">CECT 8445</strain>
    </source>
</reference>
<keyword evidence="2" id="KW-1185">Reference proteome</keyword>
<comment type="caution">
    <text evidence="1">The sequence shown here is derived from an EMBL/GenBank/DDBJ whole genome shotgun (WGS) entry which is preliminary data.</text>
</comment>
<evidence type="ECO:0000313" key="2">
    <source>
        <dbReference type="Proteomes" id="UP000295714"/>
    </source>
</evidence>
<dbReference type="RefSeq" id="WP_132705338.1">
    <property type="nucleotide sequence ID" value="NZ_SMGI01000003.1"/>
</dbReference>
<gene>
    <name evidence="1" type="ORF">DFQ05_2112</name>
</gene>
<evidence type="ECO:0000313" key="1">
    <source>
        <dbReference type="EMBL" id="TCK66828.1"/>
    </source>
</evidence>
<dbReference type="OrthoDB" id="1415142at2"/>
<dbReference type="AlphaFoldDB" id="A0A4R1KPA5"/>
<proteinExistence type="predicted"/>
<name>A0A4R1KPA5_9FLAO</name>
<dbReference type="EMBL" id="SMGI01000003">
    <property type="protein sequence ID" value="TCK66828.1"/>
    <property type="molecule type" value="Genomic_DNA"/>
</dbReference>
<dbReference type="Proteomes" id="UP000295714">
    <property type="component" value="Unassembled WGS sequence"/>
</dbReference>
<protein>
    <submittedName>
        <fullName evidence="1">Uncharacterized protein</fullName>
    </submittedName>
</protein>
<accession>A0A4R1KPA5</accession>
<sequence>MKRISVILCAFLVWYNSFSQEIIPWVESLPIAKIQARSENKMILMVWEGATEYPMPVLIKDERGKDILIDNLFETPQLNELLWQYFVPVVVGDESYADWFLDIKDKRSQAYIDKFNDDSLKVIDVNGNILGTSGAYTELLDLTKFITKYGFETSYIKQELLNYHQEKNFYSAFYLASKYVDFSLLVNEKVRSEILDLSDIYFSEAKDFISSENRSDDKAQLQRIDLLKLKQELIKNRPRKVLRRLKKIDDLEIEKVNEPLATFLYYTAFRLLNDTEKFQRLESSISLLNLKQAQLIVNINR</sequence>